<evidence type="ECO:0000256" key="1">
    <source>
        <dbReference type="ARBA" id="ARBA00023015"/>
    </source>
</evidence>
<dbReference type="InterPro" id="IPR050109">
    <property type="entry name" value="HTH-type_TetR-like_transc_reg"/>
</dbReference>
<dbReference type="PANTHER" id="PTHR30055:SF234">
    <property type="entry name" value="HTH-TYPE TRANSCRIPTIONAL REGULATOR BETI"/>
    <property type="match status" value="1"/>
</dbReference>
<sequence length="231" mass="25157">MTSPAKPHRYRRQQDSQLSRLEILKGAALCFQRHGFAATSLDAVAAAIGSTKGRIYHHYASKADVFFDVYRAGMAANFEAIEPLITAAMPPGDRLAAMCRAHVMSVIRTQPFQKVVAEGVELMRRSALPAREHATLEELAGLRDAYAEHFLAALQAARRSGDIDFLTPKIALNQLFSALNGPITWYTPRPGQDDAAISALADECTSYSLRMLAHGGQTPVPGAKARPQNKV</sequence>
<reference evidence="6" key="1">
    <citation type="submission" date="2021-07" db="EMBL/GenBank/DDBJ databases">
        <title>Pseudohoeflea marina sp. nov. a polyhydroxyalcanoate-producing bacterium.</title>
        <authorList>
            <person name="Zheng W."/>
            <person name="Yu S."/>
            <person name="Huang Y."/>
        </authorList>
    </citation>
    <scope>NUCLEOTIDE SEQUENCE</scope>
    <source>
        <strain evidence="6">DP4N28-3</strain>
    </source>
</reference>
<dbReference type="PANTHER" id="PTHR30055">
    <property type="entry name" value="HTH-TYPE TRANSCRIPTIONAL REGULATOR RUTR"/>
    <property type="match status" value="1"/>
</dbReference>
<name>A0ABS6WQK3_9HYPH</name>
<protein>
    <submittedName>
        <fullName evidence="6">TetR/AcrR family transcriptional regulator</fullName>
    </submittedName>
</protein>
<keyword evidence="1" id="KW-0805">Transcription regulation</keyword>
<proteinExistence type="predicted"/>
<evidence type="ECO:0000256" key="2">
    <source>
        <dbReference type="ARBA" id="ARBA00023125"/>
    </source>
</evidence>
<keyword evidence="2 4" id="KW-0238">DNA-binding</keyword>
<evidence type="ECO:0000313" key="6">
    <source>
        <dbReference type="EMBL" id="MBW3098256.1"/>
    </source>
</evidence>
<keyword evidence="3" id="KW-0804">Transcription</keyword>
<dbReference type="Pfam" id="PF17932">
    <property type="entry name" value="TetR_C_24"/>
    <property type="match status" value="1"/>
</dbReference>
<evidence type="ECO:0000259" key="5">
    <source>
        <dbReference type="PROSITE" id="PS50977"/>
    </source>
</evidence>
<dbReference type="Pfam" id="PF00440">
    <property type="entry name" value="TetR_N"/>
    <property type="match status" value="1"/>
</dbReference>
<feature type="domain" description="HTH tetR-type" evidence="5">
    <location>
        <begin position="17"/>
        <end position="77"/>
    </location>
</feature>
<evidence type="ECO:0000256" key="4">
    <source>
        <dbReference type="PROSITE-ProRule" id="PRU00335"/>
    </source>
</evidence>
<organism evidence="6 7">
    <name type="scientific">Pseudohoeflea coraliihabitans</name>
    <dbReference type="NCBI Taxonomy" id="2860393"/>
    <lineage>
        <taxon>Bacteria</taxon>
        <taxon>Pseudomonadati</taxon>
        <taxon>Pseudomonadota</taxon>
        <taxon>Alphaproteobacteria</taxon>
        <taxon>Hyphomicrobiales</taxon>
        <taxon>Rhizobiaceae</taxon>
        <taxon>Pseudohoeflea</taxon>
    </lineage>
</organism>
<dbReference type="EMBL" id="JAHWQX010000003">
    <property type="protein sequence ID" value="MBW3098256.1"/>
    <property type="molecule type" value="Genomic_DNA"/>
</dbReference>
<accession>A0ABS6WQK3</accession>
<dbReference type="PROSITE" id="PS50977">
    <property type="entry name" value="HTH_TETR_2"/>
    <property type="match status" value="1"/>
</dbReference>
<dbReference type="InterPro" id="IPR001647">
    <property type="entry name" value="HTH_TetR"/>
</dbReference>
<dbReference type="RefSeq" id="WP_219202171.1">
    <property type="nucleotide sequence ID" value="NZ_JAHWQX010000003.1"/>
</dbReference>
<comment type="caution">
    <text evidence="6">The sequence shown here is derived from an EMBL/GenBank/DDBJ whole genome shotgun (WGS) entry which is preliminary data.</text>
</comment>
<dbReference type="Proteomes" id="UP001430804">
    <property type="component" value="Unassembled WGS sequence"/>
</dbReference>
<keyword evidence="7" id="KW-1185">Reference proteome</keyword>
<evidence type="ECO:0000313" key="7">
    <source>
        <dbReference type="Proteomes" id="UP001430804"/>
    </source>
</evidence>
<evidence type="ECO:0000256" key="3">
    <source>
        <dbReference type="ARBA" id="ARBA00023163"/>
    </source>
</evidence>
<feature type="DNA-binding region" description="H-T-H motif" evidence="4">
    <location>
        <begin position="40"/>
        <end position="59"/>
    </location>
</feature>
<dbReference type="InterPro" id="IPR041490">
    <property type="entry name" value="KstR2_TetR_C"/>
</dbReference>
<gene>
    <name evidence="6" type="ORF">KY465_13300</name>
</gene>